<dbReference type="Proteomes" id="UP001610335">
    <property type="component" value="Unassembled WGS sequence"/>
</dbReference>
<sequence length="100" mass="11268">MGYFAYSVLISYLTLSVPQLLISVVTLSSQSSPFTPFIPIIPSPVHPSSSSSSHPICLLDSIPLSFYYYYYFALITLYSPYYILDGCLCLVRFVVYFLPV</sequence>
<feature type="transmembrane region" description="Helical" evidence="1">
    <location>
        <begin position="68"/>
        <end position="98"/>
    </location>
</feature>
<name>A0ABR4IGX5_9EURO</name>
<organism evidence="3 4">
    <name type="scientific">Aspergillus cavernicola</name>
    <dbReference type="NCBI Taxonomy" id="176166"/>
    <lineage>
        <taxon>Eukaryota</taxon>
        <taxon>Fungi</taxon>
        <taxon>Dikarya</taxon>
        <taxon>Ascomycota</taxon>
        <taxon>Pezizomycotina</taxon>
        <taxon>Eurotiomycetes</taxon>
        <taxon>Eurotiomycetidae</taxon>
        <taxon>Eurotiales</taxon>
        <taxon>Aspergillaceae</taxon>
        <taxon>Aspergillus</taxon>
        <taxon>Aspergillus subgen. Nidulantes</taxon>
    </lineage>
</organism>
<evidence type="ECO:0000256" key="2">
    <source>
        <dbReference type="SAM" id="SignalP"/>
    </source>
</evidence>
<proteinExistence type="predicted"/>
<accession>A0ABR4IGX5</accession>
<dbReference type="EMBL" id="JBFXLS010000027">
    <property type="protein sequence ID" value="KAL2827014.1"/>
    <property type="molecule type" value="Genomic_DNA"/>
</dbReference>
<gene>
    <name evidence="3" type="ORF">BDW59DRAFT_59542</name>
</gene>
<feature type="chain" id="PRO_5046656363" description="REJ domain-containing protein" evidence="2">
    <location>
        <begin position="17"/>
        <end position="100"/>
    </location>
</feature>
<keyword evidence="2" id="KW-0732">Signal</keyword>
<evidence type="ECO:0000313" key="4">
    <source>
        <dbReference type="Proteomes" id="UP001610335"/>
    </source>
</evidence>
<keyword evidence="1" id="KW-1133">Transmembrane helix</keyword>
<protein>
    <recommendedName>
        <fullName evidence="5">REJ domain-containing protein</fullName>
    </recommendedName>
</protein>
<feature type="signal peptide" evidence="2">
    <location>
        <begin position="1"/>
        <end position="16"/>
    </location>
</feature>
<evidence type="ECO:0008006" key="5">
    <source>
        <dbReference type="Google" id="ProtNLM"/>
    </source>
</evidence>
<reference evidence="3 4" key="1">
    <citation type="submission" date="2024-07" db="EMBL/GenBank/DDBJ databases">
        <title>Section-level genome sequencing and comparative genomics of Aspergillus sections Usti and Cavernicolus.</title>
        <authorList>
            <consortium name="Lawrence Berkeley National Laboratory"/>
            <person name="Nybo J.L."/>
            <person name="Vesth T.C."/>
            <person name="Theobald S."/>
            <person name="Frisvad J.C."/>
            <person name="Larsen T.O."/>
            <person name="Kjaerboelling I."/>
            <person name="Rothschild-Mancinelli K."/>
            <person name="Lyhne E.K."/>
            <person name="Kogle M.E."/>
            <person name="Barry K."/>
            <person name="Clum A."/>
            <person name="Na H."/>
            <person name="Ledsgaard L."/>
            <person name="Lin J."/>
            <person name="Lipzen A."/>
            <person name="Kuo A."/>
            <person name="Riley R."/>
            <person name="Mondo S."/>
            <person name="LaButti K."/>
            <person name="Haridas S."/>
            <person name="Pangalinan J."/>
            <person name="Salamov A.A."/>
            <person name="Simmons B.A."/>
            <person name="Magnuson J.K."/>
            <person name="Chen J."/>
            <person name="Drula E."/>
            <person name="Henrissat B."/>
            <person name="Wiebenga A."/>
            <person name="Lubbers R.J."/>
            <person name="Gomes A.C."/>
            <person name="Makela M.R."/>
            <person name="Stajich J."/>
            <person name="Grigoriev I.V."/>
            <person name="Mortensen U.H."/>
            <person name="De vries R.P."/>
            <person name="Baker S.E."/>
            <person name="Andersen M.R."/>
        </authorList>
    </citation>
    <scope>NUCLEOTIDE SEQUENCE [LARGE SCALE GENOMIC DNA]</scope>
    <source>
        <strain evidence="3 4">CBS 600.67</strain>
    </source>
</reference>
<keyword evidence="1" id="KW-0812">Transmembrane</keyword>
<keyword evidence="1" id="KW-0472">Membrane</keyword>
<comment type="caution">
    <text evidence="3">The sequence shown here is derived from an EMBL/GenBank/DDBJ whole genome shotgun (WGS) entry which is preliminary data.</text>
</comment>
<evidence type="ECO:0000313" key="3">
    <source>
        <dbReference type="EMBL" id="KAL2827014.1"/>
    </source>
</evidence>
<evidence type="ECO:0000256" key="1">
    <source>
        <dbReference type="SAM" id="Phobius"/>
    </source>
</evidence>
<keyword evidence="4" id="KW-1185">Reference proteome</keyword>